<keyword evidence="2" id="KW-0472">Membrane</keyword>
<gene>
    <name evidence="3" type="ORF">HNQ46_001902</name>
</gene>
<dbReference type="GeneID" id="85015435"/>
<evidence type="ECO:0000313" key="4">
    <source>
        <dbReference type="Proteomes" id="UP000522163"/>
    </source>
</evidence>
<feature type="compositionally biased region" description="Polar residues" evidence="1">
    <location>
        <begin position="199"/>
        <end position="210"/>
    </location>
</feature>
<evidence type="ECO:0000313" key="3">
    <source>
        <dbReference type="EMBL" id="MBB6041911.1"/>
    </source>
</evidence>
<organism evidence="3 4">
    <name type="scientific">Oribacterium sinus</name>
    <dbReference type="NCBI Taxonomy" id="237576"/>
    <lineage>
        <taxon>Bacteria</taxon>
        <taxon>Bacillati</taxon>
        <taxon>Bacillota</taxon>
        <taxon>Clostridia</taxon>
        <taxon>Lachnospirales</taxon>
        <taxon>Lachnospiraceae</taxon>
        <taxon>Oribacterium</taxon>
    </lineage>
</organism>
<dbReference type="AlphaFoldDB" id="A0A7W9SI78"/>
<sequence length="315" mass="34447">MSNQKDYRSSKGSQKKKSGFLSILLHYVLPYLVINSIILFFVLATPKLKVNEATETDDPAVRTLLVHVDSILPIKEFTAKLEGKEQNFTKENQNYIISLTGNGNLRISAKSINGMMQVSNTQINSFDENPPVIDEDNVVLGSGYVEFTVSDDQSGVDYATIYGIDKDGDNLKPTNIDEATGKVTFSMKSNGLTVYVSDKSGNQVTGNFTLEESPYPKTKADEETAKDEDSKNENSKNENSKNKDSKSNTHNGKSGNKEEESSSEKTGSSKNHTGDNSEKNSSEKNSSEKSSSKNTSEKNSSHDNSKSSSGKSKSN</sequence>
<dbReference type="EMBL" id="JACHHH010000010">
    <property type="protein sequence ID" value="MBB6041911.1"/>
    <property type="molecule type" value="Genomic_DNA"/>
</dbReference>
<feature type="transmembrane region" description="Helical" evidence="2">
    <location>
        <begin position="20"/>
        <end position="44"/>
    </location>
</feature>
<protein>
    <submittedName>
        <fullName evidence="3">Uncharacterized protein</fullName>
    </submittedName>
</protein>
<feature type="compositionally biased region" description="Low complexity" evidence="1">
    <location>
        <begin position="306"/>
        <end position="315"/>
    </location>
</feature>
<keyword evidence="2" id="KW-0812">Transmembrane</keyword>
<name>A0A7W9SI78_9FIRM</name>
<dbReference type="RefSeq" id="WP_183684458.1">
    <property type="nucleotide sequence ID" value="NZ_JACHHH010000010.1"/>
</dbReference>
<accession>A0A7W9SI78</accession>
<reference evidence="3 4" key="1">
    <citation type="submission" date="2020-08" db="EMBL/GenBank/DDBJ databases">
        <title>Genomic Encyclopedia of Type Strains, Phase IV (KMG-IV): sequencing the most valuable type-strain genomes for metagenomic binning, comparative biology and taxonomic classification.</title>
        <authorList>
            <person name="Goeker M."/>
        </authorList>
    </citation>
    <scope>NUCLEOTIDE SEQUENCE [LARGE SCALE GENOMIC DNA]</scope>
    <source>
        <strain evidence="3 4">DSM 17245</strain>
    </source>
</reference>
<feature type="compositionally biased region" description="Basic and acidic residues" evidence="1">
    <location>
        <begin position="272"/>
        <end position="305"/>
    </location>
</feature>
<keyword evidence="2" id="KW-1133">Transmembrane helix</keyword>
<proteinExistence type="predicted"/>
<evidence type="ECO:0000256" key="2">
    <source>
        <dbReference type="SAM" id="Phobius"/>
    </source>
</evidence>
<comment type="caution">
    <text evidence="3">The sequence shown here is derived from an EMBL/GenBank/DDBJ whole genome shotgun (WGS) entry which is preliminary data.</text>
</comment>
<feature type="region of interest" description="Disordered" evidence="1">
    <location>
        <begin position="197"/>
        <end position="315"/>
    </location>
</feature>
<feature type="compositionally biased region" description="Basic and acidic residues" evidence="1">
    <location>
        <begin position="218"/>
        <end position="247"/>
    </location>
</feature>
<evidence type="ECO:0000256" key="1">
    <source>
        <dbReference type="SAM" id="MobiDB-lite"/>
    </source>
</evidence>
<dbReference type="Proteomes" id="UP000522163">
    <property type="component" value="Unassembled WGS sequence"/>
</dbReference>